<dbReference type="EMBL" id="CP046956">
    <property type="protein sequence ID" value="QTM99084.1"/>
    <property type="molecule type" value="Genomic_DNA"/>
</dbReference>
<protein>
    <submittedName>
        <fullName evidence="1">Uncharacterized protein</fullName>
    </submittedName>
</protein>
<evidence type="ECO:0000313" key="2">
    <source>
        <dbReference type="Proteomes" id="UP000665043"/>
    </source>
</evidence>
<evidence type="ECO:0000313" key="1">
    <source>
        <dbReference type="EMBL" id="QTM99084.1"/>
    </source>
</evidence>
<name>A0ABX7VSU9_9BACI</name>
<gene>
    <name evidence="1" type="ORF">ERJ70_07085</name>
</gene>
<proteinExistence type="predicted"/>
<accession>A0ABX7VSU9</accession>
<sequence length="99" mass="11233">MNDNYSDHFIGRLYMPAKDKVVTFTGEKIKQGNKQAADYYQGKELKFVYSGLKIIPQSDKQAAVSYYITHQAEGKCGQSTFVGSVEKRTRRGMENDKVV</sequence>
<reference evidence="1 2" key="1">
    <citation type="submission" date="2019-12" db="EMBL/GenBank/DDBJ databases">
        <title>The whole genome sequencing of a strain isolated from a Mars analog, Dalangtan Playa.</title>
        <authorList>
            <person name="Huang T."/>
        </authorList>
    </citation>
    <scope>NUCLEOTIDE SEQUENCE [LARGE SCALE GENOMIC DNA]</scope>
    <source>
        <strain evidence="1 2">DP4-553-S</strain>
    </source>
</reference>
<dbReference type="RefSeq" id="WP_209368220.1">
    <property type="nucleotide sequence ID" value="NZ_CP046956.1"/>
</dbReference>
<organism evidence="1 2">
    <name type="scientific">Sediminibacillus dalangtanensis</name>
    <dbReference type="NCBI Taxonomy" id="2729421"/>
    <lineage>
        <taxon>Bacteria</taxon>
        <taxon>Bacillati</taxon>
        <taxon>Bacillota</taxon>
        <taxon>Bacilli</taxon>
        <taxon>Bacillales</taxon>
        <taxon>Bacillaceae</taxon>
        <taxon>Sediminibacillus</taxon>
    </lineage>
</organism>
<keyword evidence="2" id="KW-1185">Reference proteome</keyword>
<dbReference type="Proteomes" id="UP000665043">
    <property type="component" value="Chromosome"/>
</dbReference>